<organism evidence="2 4">
    <name type="scientific">Bradyrhizobium elkanii</name>
    <dbReference type="NCBI Taxonomy" id="29448"/>
    <lineage>
        <taxon>Bacteria</taxon>
        <taxon>Pseudomonadati</taxon>
        <taxon>Pseudomonadota</taxon>
        <taxon>Alphaproteobacteria</taxon>
        <taxon>Hyphomicrobiales</taxon>
        <taxon>Nitrobacteraceae</taxon>
        <taxon>Bradyrhizobium</taxon>
    </lineage>
</organism>
<dbReference type="GO" id="GO:0051213">
    <property type="term" value="F:dioxygenase activity"/>
    <property type="evidence" value="ECO:0007669"/>
    <property type="project" value="UniProtKB-KW"/>
</dbReference>
<dbReference type="EMBL" id="JAFICZ010000001">
    <property type="protein sequence ID" value="MBP1298160.1"/>
    <property type="molecule type" value="Genomic_DNA"/>
</dbReference>
<dbReference type="Pfam" id="PF07883">
    <property type="entry name" value="Cupin_2"/>
    <property type="match status" value="1"/>
</dbReference>
<protein>
    <submittedName>
        <fullName evidence="2">Quercetin dioxygenase-like cupin family protein</fullName>
    </submittedName>
</protein>
<evidence type="ECO:0000259" key="1">
    <source>
        <dbReference type="Pfam" id="PF07883"/>
    </source>
</evidence>
<dbReference type="AlphaFoldDB" id="A0A8I2C551"/>
<dbReference type="CDD" id="cd02235">
    <property type="entry name" value="cupin_BLL4011-like"/>
    <property type="match status" value="1"/>
</dbReference>
<sequence>MTISDAGRPLAGSRSDKVSKQILEFKMTSKLMKATRLLARTALFTASLLTIPSAQAQQPAGITRTDLQRHDLSASGREAVQVRVDIAPGKAFGRHTHPGEEIIYVLAGTLEYDVDGRPPARLKAGDVLFIPAGTVHAARNAGDVTASELATYIVEKDKPLLTLVK</sequence>
<dbReference type="EMBL" id="JBGBZA010000002">
    <property type="protein sequence ID" value="MEY9316333.1"/>
    <property type="molecule type" value="Genomic_DNA"/>
</dbReference>
<keyword evidence="2" id="KW-0560">Oxidoreductase</keyword>
<evidence type="ECO:0000313" key="2">
    <source>
        <dbReference type="EMBL" id="MBP1298160.1"/>
    </source>
</evidence>
<reference evidence="3 5" key="2">
    <citation type="submission" date="2024-07" db="EMBL/GenBank/DDBJ databases">
        <title>Genomic Encyclopedia of Type Strains, Phase V (KMG-V): Genome sequencing to study the core and pangenomes of soil and plant-associated prokaryotes.</title>
        <authorList>
            <person name="Whitman W."/>
        </authorList>
    </citation>
    <scope>NUCLEOTIDE SEQUENCE [LARGE SCALE GENOMIC DNA]</scope>
    <source>
        <strain evidence="3 5">USDA 415</strain>
    </source>
</reference>
<evidence type="ECO:0000313" key="3">
    <source>
        <dbReference type="EMBL" id="MEY9316333.1"/>
    </source>
</evidence>
<dbReference type="Proteomes" id="UP000673383">
    <property type="component" value="Unassembled WGS sequence"/>
</dbReference>
<evidence type="ECO:0000313" key="5">
    <source>
        <dbReference type="Proteomes" id="UP001565471"/>
    </source>
</evidence>
<reference evidence="2" key="1">
    <citation type="submission" date="2021-02" db="EMBL/GenBank/DDBJ databases">
        <title>Genomic Encyclopedia of Type Strains, Phase IV (KMG-V): Genome sequencing to study the core and pangenomes of soil and plant-associated prokaryotes.</title>
        <authorList>
            <person name="Whitman W."/>
        </authorList>
    </citation>
    <scope>NUCLEOTIDE SEQUENCE</scope>
    <source>
        <strain evidence="2">USDA 406</strain>
    </source>
</reference>
<comment type="caution">
    <text evidence="2">The sequence shown here is derived from an EMBL/GenBank/DDBJ whole genome shotgun (WGS) entry which is preliminary data.</text>
</comment>
<dbReference type="PANTHER" id="PTHR38599:SF1">
    <property type="entry name" value="CUPIN DOMAIN PROTEIN (AFU_ORTHOLOGUE AFUA_3G13620)"/>
    <property type="match status" value="1"/>
</dbReference>
<dbReference type="SUPFAM" id="SSF51182">
    <property type="entry name" value="RmlC-like cupins"/>
    <property type="match status" value="1"/>
</dbReference>
<name>A0A8I2C551_BRAEL</name>
<dbReference type="Proteomes" id="UP001565471">
    <property type="component" value="Unassembled WGS sequence"/>
</dbReference>
<dbReference type="InterPro" id="IPR011051">
    <property type="entry name" value="RmlC_Cupin_sf"/>
</dbReference>
<accession>A0A8I2C551</accession>
<dbReference type="Gene3D" id="2.60.120.10">
    <property type="entry name" value="Jelly Rolls"/>
    <property type="match status" value="1"/>
</dbReference>
<dbReference type="PANTHER" id="PTHR38599">
    <property type="entry name" value="CUPIN DOMAIN PROTEIN (AFU_ORTHOLOGUE AFUA_3G13620)"/>
    <property type="match status" value="1"/>
</dbReference>
<feature type="domain" description="Cupin type-2" evidence="1">
    <location>
        <begin position="83"/>
        <end position="147"/>
    </location>
</feature>
<evidence type="ECO:0000313" key="4">
    <source>
        <dbReference type="Proteomes" id="UP000673383"/>
    </source>
</evidence>
<gene>
    <name evidence="3" type="ORF">ABIF29_003132</name>
    <name evidence="2" type="ORF">JOH49_007913</name>
</gene>
<dbReference type="InterPro" id="IPR013096">
    <property type="entry name" value="Cupin_2"/>
</dbReference>
<keyword evidence="5" id="KW-1185">Reference proteome</keyword>
<dbReference type="InterPro" id="IPR014710">
    <property type="entry name" value="RmlC-like_jellyroll"/>
</dbReference>
<keyword evidence="2" id="KW-0223">Dioxygenase</keyword>
<proteinExistence type="predicted"/>